<evidence type="ECO:0000313" key="2">
    <source>
        <dbReference type="Proteomes" id="UP000009169"/>
    </source>
</evidence>
<evidence type="ECO:0000313" key="1">
    <source>
        <dbReference type="EMBL" id="EGE05751.1"/>
    </source>
</evidence>
<reference evidence="2" key="1">
    <citation type="journal article" date="2012" name="MBio">
        <title>Comparative genome analysis of Trichophyton rubrum and related dermatophytes reveals candidate genes involved in infection.</title>
        <authorList>
            <person name="Martinez D.A."/>
            <person name="Oliver B.G."/>
            <person name="Graeser Y."/>
            <person name="Goldberg J.M."/>
            <person name="Li W."/>
            <person name="Martinez-Rossi N.M."/>
            <person name="Monod M."/>
            <person name="Shelest E."/>
            <person name="Barton R.C."/>
            <person name="Birch E."/>
            <person name="Brakhage A.A."/>
            <person name="Chen Z."/>
            <person name="Gurr S.J."/>
            <person name="Heiman D."/>
            <person name="Heitman J."/>
            <person name="Kosti I."/>
            <person name="Rossi A."/>
            <person name="Saif S."/>
            <person name="Samalova M."/>
            <person name="Saunders C.W."/>
            <person name="Shea T."/>
            <person name="Summerbell R.C."/>
            <person name="Xu J."/>
            <person name="Young S."/>
            <person name="Zeng Q."/>
            <person name="Birren B.W."/>
            <person name="Cuomo C.A."/>
            <person name="White T.C."/>
        </authorList>
    </citation>
    <scope>NUCLEOTIDE SEQUENCE [LARGE SCALE GENOMIC DNA]</scope>
    <source>
        <strain evidence="2">ATCC MYA-4606 / CBS 127.97</strain>
    </source>
</reference>
<sequence>MASPNAEMPLNILSKLPLELWGVIMSQIRHQMDLRNLCLACKFLNSIALPVLYDHVTVRHPKLATYAGLSGTLAAQIEQLPLHHLKHTKHLTFTHPELPLLPSPSRSGSGEFITEEEFKKGIMKAINTLSLAIPRDGLRSFSWDLGPCLPGEIFSSERGLLANQRQIKSIDLVTCVMYDETIEFPMDMSHLCNLRSLTYTSPWHPADLNLIRKFLQLRHQFTTLELQLGALAPAIAIWDRDTIDIKDLLLGSQEVGESQSLLSLEALSLKLPLNRIEADIVSALNFDCLRCLKLHNCDGTSTFLDALNDDIPTVENLRKSRKPTILSLLEFAEWAFSDDGLPKLQVLVWGTLSREITFMNSQLYFCRTEDSFKTLTRADHYAWDILQANMDLLSFTYPVI</sequence>
<proteinExistence type="predicted"/>
<gene>
    <name evidence="1" type="ORF">TEQG_08705</name>
</gene>
<accession>F2PV33</accession>
<dbReference type="Proteomes" id="UP000009169">
    <property type="component" value="Unassembled WGS sequence"/>
</dbReference>
<dbReference type="VEuPathDB" id="FungiDB:TEQG_08705"/>
<name>F2PV33_TRIEC</name>
<dbReference type="OrthoDB" id="1720422at2759"/>
<keyword evidence="2" id="KW-1185">Reference proteome</keyword>
<organism evidence="1 2">
    <name type="scientific">Trichophyton equinum (strain ATCC MYA-4606 / CBS 127.97)</name>
    <name type="common">Horse ringworm fungus</name>
    <dbReference type="NCBI Taxonomy" id="559882"/>
    <lineage>
        <taxon>Eukaryota</taxon>
        <taxon>Fungi</taxon>
        <taxon>Dikarya</taxon>
        <taxon>Ascomycota</taxon>
        <taxon>Pezizomycotina</taxon>
        <taxon>Eurotiomycetes</taxon>
        <taxon>Eurotiomycetidae</taxon>
        <taxon>Onygenales</taxon>
        <taxon>Arthrodermataceae</taxon>
        <taxon>Trichophyton</taxon>
    </lineage>
</organism>
<protein>
    <recommendedName>
        <fullName evidence="3">F-box domain-containing protein</fullName>
    </recommendedName>
</protein>
<evidence type="ECO:0008006" key="3">
    <source>
        <dbReference type="Google" id="ProtNLM"/>
    </source>
</evidence>
<dbReference type="AlphaFoldDB" id="F2PV33"/>
<dbReference type="EMBL" id="DS995742">
    <property type="protein sequence ID" value="EGE05751.1"/>
    <property type="molecule type" value="Genomic_DNA"/>
</dbReference>
<dbReference type="HOGENOM" id="CLU_017138_3_0_1"/>
<dbReference type="eggNOG" id="ENOG502RMM7">
    <property type="taxonomic scope" value="Eukaryota"/>
</dbReference>